<dbReference type="PANTHER" id="PTHR43133">
    <property type="entry name" value="RNA POLYMERASE ECF-TYPE SIGMA FACTO"/>
    <property type="match status" value="1"/>
</dbReference>
<dbReference type="Proteomes" id="UP000466864">
    <property type="component" value="Unassembled WGS sequence"/>
</dbReference>
<keyword evidence="3" id="KW-0731">Sigma factor</keyword>
<dbReference type="InterPro" id="IPR007627">
    <property type="entry name" value="RNA_pol_sigma70_r2"/>
</dbReference>
<keyword evidence="8" id="KW-1185">Reference proteome</keyword>
<dbReference type="InterPro" id="IPR039425">
    <property type="entry name" value="RNA_pol_sigma-70-like"/>
</dbReference>
<dbReference type="Pfam" id="PF04542">
    <property type="entry name" value="Sigma70_r2"/>
    <property type="match status" value="1"/>
</dbReference>
<sequence>MNGHSKESRVRLIHMVTVYLRGTVWLSEHDVLRQERIEKRSFILEHLVKRAMKGDTDAFLELMTQNTQILYKTAWSVLRNNEDAADAVSETILTCFEKINTLRKPGAFRTWMIRILLNHCYNILRDQAHFDRSGEVPDFPGSMWEAEPDSFQELLQDVEEKYSTILTLYYADELTVCEIAELTGLNQNTVKTRLKRGREMVRRSLIHEE</sequence>
<evidence type="ECO:0000313" key="7">
    <source>
        <dbReference type="EMBL" id="MST82987.1"/>
    </source>
</evidence>
<dbReference type="GO" id="GO:0006352">
    <property type="term" value="P:DNA-templated transcription initiation"/>
    <property type="evidence" value="ECO:0007669"/>
    <property type="project" value="InterPro"/>
</dbReference>
<accession>A0A7X2TP64</accession>
<protein>
    <submittedName>
        <fullName evidence="7">Sigma-70 family RNA polymerase sigma factor</fullName>
    </submittedName>
</protein>
<evidence type="ECO:0000256" key="3">
    <source>
        <dbReference type="ARBA" id="ARBA00023082"/>
    </source>
</evidence>
<dbReference type="AlphaFoldDB" id="A0A7X2TP64"/>
<dbReference type="Gene3D" id="1.10.1740.10">
    <property type="match status" value="1"/>
</dbReference>
<dbReference type="SUPFAM" id="SSF88946">
    <property type="entry name" value="Sigma2 domain of RNA polymerase sigma factors"/>
    <property type="match status" value="1"/>
</dbReference>
<gene>
    <name evidence="7" type="ORF">FYJ60_11825</name>
</gene>
<evidence type="ECO:0000256" key="4">
    <source>
        <dbReference type="ARBA" id="ARBA00023163"/>
    </source>
</evidence>
<dbReference type="SUPFAM" id="SSF88659">
    <property type="entry name" value="Sigma3 and sigma4 domains of RNA polymerase sigma factors"/>
    <property type="match status" value="1"/>
</dbReference>
<name>A0A7X2TP64_9FIRM</name>
<evidence type="ECO:0000259" key="5">
    <source>
        <dbReference type="Pfam" id="PF04542"/>
    </source>
</evidence>
<dbReference type="InterPro" id="IPR013249">
    <property type="entry name" value="RNA_pol_sigma70_r4_t2"/>
</dbReference>
<evidence type="ECO:0000256" key="2">
    <source>
        <dbReference type="ARBA" id="ARBA00023015"/>
    </source>
</evidence>
<comment type="caution">
    <text evidence="7">The sequence shown here is derived from an EMBL/GenBank/DDBJ whole genome shotgun (WGS) entry which is preliminary data.</text>
</comment>
<dbReference type="CDD" id="cd06171">
    <property type="entry name" value="Sigma70_r4"/>
    <property type="match status" value="1"/>
</dbReference>
<dbReference type="InterPro" id="IPR014284">
    <property type="entry name" value="RNA_pol_sigma-70_dom"/>
</dbReference>
<dbReference type="PANTHER" id="PTHR43133:SF51">
    <property type="entry name" value="RNA POLYMERASE SIGMA FACTOR"/>
    <property type="match status" value="1"/>
</dbReference>
<proteinExistence type="inferred from homology"/>
<feature type="domain" description="RNA polymerase sigma-70 region 2" evidence="5">
    <location>
        <begin position="62"/>
        <end position="128"/>
    </location>
</feature>
<dbReference type="GO" id="GO:0016987">
    <property type="term" value="F:sigma factor activity"/>
    <property type="evidence" value="ECO:0007669"/>
    <property type="project" value="UniProtKB-KW"/>
</dbReference>
<evidence type="ECO:0000256" key="1">
    <source>
        <dbReference type="ARBA" id="ARBA00010641"/>
    </source>
</evidence>
<keyword evidence="2" id="KW-0805">Transcription regulation</keyword>
<evidence type="ECO:0000313" key="8">
    <source>
        <dbReference type="Proteomes" id="UP000466864"/>
    </source>
</evidence>
<dbReference type="InterPro" id="IPR013325">
    <property type="entry name" value="RNA_pol_sigma_r2"/>
</dbReference>
<dbReference type="EMBL" id="VUMV01000011">
    <property type="protein sequence ID" value="MST82987.1"/>
    <property type="molecule type" value="Genomic_DNA"/>
</dbReference>
<keyword evidence="4" id="KW-0804">Transcription</keyword>
<feature type="domain" description="RNA polymerase sigma factor 70 region 4 type 2" evidence="6">
    <location>
        <begin position="150"/>
        <end position="199"/>
    </location>
</feature>
<dbReference type="GO" id="GO:0003677">
    <property type="term" value="F:DNA binding"/>
    <property type="evidence" value="ECO:0007669"/>
    <property type="project" value="InterPro"/>
</dbReference>
<dbReference type="Pfam" id="PF08281">
    <property type="entry name" value="Sigma70_r4_2"/>
    <property type="match status" value="1"/>
</dbReference>
<reference evidence="7 8" key="1">
    <citation type="submission" date="2019-08" db="EMBL/GenBank/DDBJ databases">
        <title>In-depth cultivation of the pig gut microbiome towards novel bacterial diversity and tailored functional studies.</title>
        <authorList>
            <person name="Wylensek D."/>
            <person name="Hitch T.C.A."/>
            <person name="Clavel T."/>
        </authorList>
    </citation>
    <scope>NUCLEOTIDE SEQUENCE [LARGE SCALE GENOMIC DNA]</scope>
    <source>
        <strain evidence="7 8">Oil+RF-744-WCA-WT-13</strain>
    </source>
</reference>
<dbReference type="InterPro" id="IPR013324">
    <property type="entry name" value="RNA_pol_sigma_r3/r4-like"/>
</dbReference>
<dbReference type="InterPro" id="IPR036388">
    <property type="entry name" value="WH-like_DNA-bd_sf"/>
</dbReference>
<evidence type="ECO:0000259" key="6">
    <source>
        <dbReference type="Pfam" id="PF08281"/>
    </source>
</evidence>
<organism evidence="7 8">
    <name type="scientific">Bilifractor porci</name>
    <dbReference type="NCBI Taxonomy" id="2606636"/>
    <lineage>
        <taxon>Bacteria</taxon>
        <taxon>Bacillati</taxon>
        <taxon>Bacillota</taxon>
        <taxon>Clostridia</taxon>
        <taxon>Lachnospirales</taxon>
        <taxon>Lachnospiraceae</taxon>
        <taxon>Bilifractor</taxon>
    </lineage>
</organism>
<dbReference type="Gene3D" id="1.10.10.10">
    <property type="entry name" value="Winged helix-like DNA-binding domain superfamily/Winged helix DNA-binding domain"/>
    <property type="match status" value="1"/>
</dbReference>
<dbReference type="NCBIfam" id="TIGR02937">
    <property type="entry name" value="sigma70-ECF"/>
    <property type="match status" value="1"/>
</dbReference>
<comment type="similarity">
    <text evidence="1">Belongs to the sigma-70 factor family. ECF subfamily.</text>
</comment>